<name>A0AAU8GV61_9BACT</name>
<feature type="domain" description="UvrC family homology region profile" evidence="10">
    <location>
        <begin position="247"/>
        <end position="469"/>
    </location>
</feature>
<dbReference type="Gene3D" id="3.40.1440.10">
    <property type="entry name" value="GIY-YIG endonuclease"/>
    <property type="match status" value="1"/>
</dbReference>
<evidence type="ECO:0000259" key="9">
    <source>
        <dbReference type="PROSITE" id="PS50164"/>
    </source>
</evidence>
<keyword evidence="1 7" id="KW-0963">Cytoplasm</keyword>
<dbReference type="InterPro" id="IPR047296">
    <property type="entry name" value="GIY-YIG_UvrC_Cho"/>
</dbReference>
<dbReference type="Pfam" id="PF08459">
    <property type="entry name" value="UvrC_RNaseH_dom"/>
    <property type="match status" value="1"/>
</dbReference>
<evidence type="ECO:0000259" key="8">
    <source>
        <dbReference type="PROSITE" id="PS50151"/>
    </source>
</evidence>
<dbReference type="InterPro" id="IPR004791">
    <property type="entry name" value="UvrC"/>
</dbReference>
<dbReference type="SUPFAM" id="SSF82771">
    <property type="entry name" value="GIY-YIG endonuclease"/>
    <property type="match status" value="1"/>
</dbReference>
<dbReference type="GO" id="GO:0009432">
    <property type="term" value="P:SOS response"/>
    <property type="evidence" value="ECO:0007669"/>
    <property type="project" value="UniProtKB-UniRule"/>
</dbReference>
<dbReference type="GO" id="GO:0009380">
    <property type="term" value="C:excinuclease repair complex"/>
    <property type="evidence" value="ECO:0007669"/>
    <property type="project" value="InterPro"/>
</dbReference>
<keyword evidence="6 7" id="KW-0742">SOS response</keyword>
<dbReference type="InterPro" id="IPR050066">
    <property type="entry name" value="UvrABC_protein_C"/>
</dbReference>
<dbReference type="GO" id="GO:0006289">
    <property type="term" value="P:nucleotide-excision repair"/>
    <property type="evidence" value="ECO:0007669"/>
    <property type="project" value="UniProtKB-UniRule"/>
</dbReference>
<evidence type="ECO:0000313" key="11">
    <source>
        <dbReference type="EMBL" id="XCH46132.1"/>
    </source>
</evidence>
<dbReference type="Gene3D" id="3.30.420.340">
    <property type="entry name" value="UvrC, RNAse H endonuclease domain"/>
    <property type="match status" value="1"/>
</dbReference>
<dbReference type="GO" id="GO:0009381">
    <property type="term" value="F:excinuclease ABC activity"/>
    <property type="evidence" value="ECO:0007669"/>
    <property type="project" value="UniProtKB-UniRule"/>
</dbReference>
<dbReference type="InterPro" id="IPR000305">
    <property type="entry name" value="GIY-YIG_endonuc"/>
</dbReference>
<protein>
    <recommendedName>
        <fullName evidence="7">UvrABC system protein C</fullName>
        <shortName evidence="7">Protein UvrC</shortName>
    </recommendedName>
    <alternativeName>
        <fullName evidence="7">Excinuclease ABC subunit C</fullName>
    </alternativeName>
</protein>
<sequence>MIDLTTVPSLPGVYLFKDASGKVLYVGKAKNLKNRLKSYFQSSELDERKKKMVQLVKNFSYIVTSNEYEALVLEANLIKEYKPPYNVLLRDDKNYPYLRITIAEEWPRIDVVRKPKRDGNLYFGPYVPAQSMWEALSFIRRNFPIRTCKHSLNKPVRPCVQYQMKRCPAPCAGLIKKEDYMKGVDEVILFLNGRKTKLLDRLHEKMRKLSQELKFEEAAVVRDQIRRLERIFSQQRVVSQSVEDMDVIGIYTENSKISVNVLFVRNGLLIGSKDWIVKKAFYENERELITSVVEALYSKEMLIPSTIMMKNLPESLDEIKEWLKAKRGAPVELKTPYSEEERALLDMALNNAKIHIESKLSPVETTLEELKQRLNLIETPSKIGAFDVSTLFGAHSVGSFIYWEDGNFNKNFYRHLKIKETQGIDDYSAMKEIVLRVVRKFDTDEGVPKPDLVLIDGGLGHLNTALKVINDLKEELPCFAIAKEPDRLVFPDGREMLLEDKKSSSLLLKKIRNEAHRFAISYHKKLRKKATFQSVLEKIPGVGKKRRLTLLRHFGSIEKIKSASLEEIASLPGFNLKVAQKVIEALN</sequence>
<dbReference type="Pfam" id="PF02151">
    <property type="entry name" value="UVR"/>
    <property type="match status" value="1"/>
</dbReference>
<dbReference type="FunFam" id="3.40.1440.10:FF:000001">
    <property type="entry name" value="UvrABC system protein C"/>
    <property type="match status" value="1"/>
</dbReference>
<dbReference type="NCBIfam" id="TIGR00194">
    <property type="entry name" value="uvrC"/>
    <property type="match status" value="1"/>
</dbReference>
<organism evidence="11">
    <name type="scientific">Thermodesulfovibrio autotrophicus</name>
    <dbReference type="NCBI Taxonomy" id="3118333"/>
    <lineage>
        <taxon>Bacteria</taxon>
        <taxon>Pseudomonadati</taxon>
        <taxon>Nitrospirota</taxon>
        <taxon>Thermodesulfovibrionia</taxon>
        <taxon>Thermodesulfovibrionales</taxon>
        <taxon>Thermodesulfovibrionaceae</taxon>
        <taxon>Thermodesulfovibrio</taxon>
    </lineage>
</organism>
<dbReference type="InterPro" id="IPR003583">
    <property type="entry name" value="Hlx-hairpin-Hlx_DNA-bd_motif"/>
</dbReference>
<keyword evidence="4 7" id="KW-0267">Excision nuclease</keyword>
<dbReference type="Gene3D" id="4.10.860.10">
    <property type="entry name" value="UVR domain"/>
    <property type="match status" value="1"/>
</dbReference>
<comment type="function">
    <text evidence="7">The UvrABC repair system catalyzes the recognition and processing of DNA lesions. UvrC both incises the 5' and 3' sides of the lesion. The N-terminal half is responsible for the 3' incision and the C-terminal half is responsible for the 5' incision.</text>
</comment>
<dbReference type="NCBIfam" id="NF001824">
    <property type="entry name" value="PRK00558.1-5"/>
    <property type="match status" value="1"/>
</dbReference>
<keyword evidence="3 7" id="KW-0228">DNA excision</keyword>
<dbReference type="SMART" id="SM00278">
    <property type="entry name" value="HhH1"/>
    <property type="match status" value="2"/>
</dbReference>
<dbReference type="PANTHER" id="PTHR30562">
    <property type="entry name" value="UVRC/OXIDOREDUCTASE"/>
    <property type="match status" value="1"/>
</dbReference>
<evidence type="ECO:0000259" key="10">
    <source>
        <dbReference type="PROSITE" id="PS50165"/>
    </source>
</evidence>
<dbReference type="GO" id="GO:0003677">
    <property type="term" value="F:DNA binding"/>
    <property type="evidence" value="ECO:0007669"/>
    <property type="project" value="UniProtKB-UniRule"/>
</dbReference>
<dbReference type="InterPro" id="IPR035901">
    <property type="entry name" value="GIY-YIG_endonuc_sf"/>
</dbReference>
<gene>
    <name evidence="7 11" type="primary">uvrC</name>
    <name evidence="11" type="ORF">V4D30_07250</name>
</gene>
<feature type="domain" description="GIY-YIG" evidence="9">
    <location>
        <begin position="9"/>
        <end position="87"/>
    </location>
</feature>
<dbReference type="RefSeq" id="WP_353683671.1">
    <property type="nucleotide sequence ID" value="NZ_CP144373.1"/>
</dbReference>
<dbReference type="SUPFAM" id="SSF46600">
    <property type="entry name" value="C-terminal UvrC-binding domain of UvrB"/>
    <property type="match status" value="1"/>
</dbReference>
<evidence type="ECO:0000256" key="7">
    <source>
        <dbReference type="HAMAP-Rule" id="MF_00203"/>
    </source>
</evidence>
<dbReference type="PROSITE" id="PS50165">
    <property type="entry name" value="UVRC"/>
    <property type="match status" value="1"/>
</dbReference>
<accession>A0AAU8GV61</accession>
<proteinExistence type="inferred from homology"/>
<dbReference type="FunFam" id="3.30.420.340:FF:000004">
    <property type="entry name" value="UvrABC system protein C"/>
    <property type="match status" value="1"/>
</dbReference>
<dbReference type="KEGG" id="taut:V4D30_07250"/>
<dbReference type="InterPro" id="IPR001162">
    <property type="entry name" value="UvrC_RNase_H_dom"/>
</dbReference>
<comment type="subunit">
    <text evidence="7">Interacts with UvrB in an incision complex.</text>
</comment>
<dbReference type="Pfam" id="PF14520">
    <property type="entry name" value="HHH_5"/>
    <property type="match status" value="1"/>
</dbReference>
<dbReference type="Gene3D" id="1.10.150.20">
    <property type="entry name" value="5' to 3' exonuclease, C-terminal subdomain"/>
    <property type="match status" value="1"/>
</dbReference>
<dbReference type="PROSITE" id="PS50164">
    <property type="entry name" value="GIY_YIG"/>
    <property type="match status" value="1"/>
</dbReference>
<dbReference type="PANTHER" id="PTHR30562:SF1">
    <property type="entry name" value="UVRABC SYSTEM PROTEIN C"/>
    <property type="match status" value="1"/>
</dbReference>
<dbReference type="HAMAP" id="MF_00203">
    <property type="entry name" value="UvrC"/>
    <property type="match status" value="1"/>
</dbReference>
<evidence type="ECO:0000256" key="1">
    <source>
        <dbReference type="ARBA" id="ARBA00022490"/>
    </source>
</evidence>
<evidence type="ECO:0000256" key="3">
    <source>
        <dbReference type="ARBA" id="ARBA00022769"/>
    </source>
</evidence>
<evidence type="ECO:0000256" key="5">
    <source>
        <dbReference type="ARBA" id="ARBA00023204"/>
    </source>
</evidence>
<dbReference type="Pfam" id="PF01541">
    <property type="entry name" value="GIY-YIG"/>
    <property type="match status" value="1"/>
</dbReference>
<evidence type="ECO:0000256" key="2">
    <source>
        <dbReference type="ARBA" id="ARBA00022763"/>
    </source>
</evidence>
<dbReference type="CDD" id="cd10434">
    <property type="entry name" value="GIY-YIG_UvrC_Cho"/>
    <property type="match status" value="1"/>
</dbReference>
<dbReference type="PROSITE" id="PS50151">
    <property type="entry name" value="UVR"/>
    <property type="match status" value="1"/>
</dbReference>
<dbReference type="InterPro" id="IPR001943">
    <property type="entry name" value="UVR_dom"/>
</dbReference>
<evidence type="ECO:0000256" key="6">
    <source>
        <dbReference type="ARBA" id="ARBA00023236"/>
    </source>
</evidence>
<comment type="subcellular location">
    <subcellularLocation>
        <location evidence="7">Cytoplasm</location>
    </subcellularLocation>
</comment>
<comment type="similarity">
    <text evidence="7">Belongs to the UvrC family.</text>
</comment>
<dbReference type="EMBL" id="CP144373">
    <property type="protein sequence ID" value="XCH46132.1"/>
    <property type="molecule type" value="Genomic_DNA"/>
</dbReference>
<reference evidence="11" key="1">
    <citation type="submission" date="2024-01" db="EMBL/GenBank/DDBJ databases">
        <title>The first autotrophic representatives of the genus Thermodesulfovibrio.</title>
        <authorList>
            <person name="Maltseva A.I."/>
            <person name="Elcheninov A.G."/>
            <person name="Kublanov I.V."/>
            <person name="Lebedinsky A.V."/>
            <person name="Frolov E.N."/>
        </authorList>
    </citation>
    <scope>NUCLEOTIDE SEQUENCE</scope>
    <source>
        <strain evidence="11">3907-1M</strain>
    </source>
</reference>
<dbReference type="SUPFAM" id="SSF47781">
    <property type="entry name" value="RuvA domain 2-like"/>
    <property type="match status" value="1"/>
</dbReference>
<feature type="domain" description="UVR" evidence="8">
    <location>
        <begin position="196"/>
        <end position="231"/>
    </location>
</feature>
<dbReference type="InterPro" id="IPR038476">
    <property type="entry name" value="UvrC_RNase_H_dom_sf"/>
</dbReference>
<dbReference type="AlphaFoldDB" id="A0AAU8GV61"/>
<dbReference type="InterPro" id="IPR010994">
    <property type="entry name" value="RuvA_2-like"/>
</dbReference>
<keyword evidence="5 7" id="KW-0234">DNA repair</keyword>
<keyword evidence="2 7" id="KW-0227">DNA damage</keyword>
<evidence type="ECO:0000256" key="4">
    <source>
        <dbReference type="ARBA" id="ARBA00022881"/>
    </source>
</evidence>
<dbReference type="Pfam" id="PF22920">
    <property type="entry name" value="UvrC_RNaseH"/>
    <property type="match status" value="1"/>
</dbReference>
<dbReference type="GO" id="GO:0005737">
    <property type="term" value="C:cytoplasm"/>
    <property type="evidence" value="ECO:0007669"/>
    <property type="project" value="UniProtKB-SubCell"/>
</dbReference>
<dbReference type="InterPro" id="IPR036876">
    <property type="entry name" value="UVR_dom_sf"/>
</dbReference>
<dbReference type="SMART" id="SM00465">
    <property type="entry name" value="GIYc"/>
    <property type="match status" value="1"/>
</dbReference>